<feature type="domain" description="Protein kinase" evidence="1">
    <location>
        <begin position="1"/>
        <end position="111"/>
    </location>
</feature>
<dbReference type="InterPro" id="IPR052751">
    <property type="entry name" value="Plant_MAPKKK"/>
</dbReference>
<dbReference type="GO" id="GO:0004672">
    <property type="term" value="F:protein kinase activity"/>
    <property type="evidence" value="ECO:0007669"/>
    <property type="project" value="InterPro"/>
</dbReference>
<dbReference type="EMBL" id="JBBNAF010000002">
    <property type="protein sequence ID" value="KAK9163369.1"/>
    <property type="molecule type" value="Genomic_DNA"/>
</dbReference>
<name>A0AAP0L611_9MAGN</name>
<dbReference type="GO" id="GO:0007165">
    <property type="term" value="P:signal transduction"/>
    <property type="evidence" value="ECO:0007669"/>
    <property type="project" value="TreeGrafter"/>
</dbReference>
<keyword evidence="3" id="KW-1185">Reference proteome</keyword>
<dbReference type="InterPro" id="IPR011009">
    <property type="entry name" value="Kinase-like_dom_sf"/>
</dbReference>
<dbReference type="Proteomes" id="UP001420932">
    <property type="component" value="Unassembled WGS sequence"/>
</dbReference>
<evidence type="ECO:0000313" key="3">
    <source>
        <dbReference type="Proteomes" id="UP001420932"/>
    </source>
</evidence>
<dbReference type="Gene3D" id="1.10.510.10">
    <property type="entry name" value="Transferase(Phosphotransferase) domain 1"/>
    <property type="match status" value="1"/>
</dbReference>
<proteinExistence type="predicted"/>
<protein>
    <recommendedName>
        <fullName evidence="1">Protein kinase domain-containing protein</fullName>
    </recommendedName>
</protein>
<organism evidence="2 3">
    <name type="scientific">Stephania yunnanensis</name>
    <dbReference type="NCBI Taxonomy" id="152371"/>
    <lineage>
        <taxon>Eukaryota</taxon>
        <taxon>Viridiplantae</taxon>
        <taxon>Streptophyta</taxon>
        <taxon>Embryophyta</taxon>
        <taxon>Tracheophyta</taxon>
        <taxon>Spermatophyta</taxon>
        <taxon>Magnoliopsida</taxon>
        <taxon>Ranunculales</taxon>
        <taxon>Menispermaceae</taxon>
        <taxon>Menispermoideae</taxon>
        <taxon>Cissampelideae</taxon>
        <taxon>Stephania</taxon>
    </lineage>
</organism>
<dbReference type="InterPro" id="IPR000719">
    <property type="entry name" value="Prot_kinase_dom"/>
</dbReference>
<dbReference type="Pfam" id="PF00069">
    <property type="entry name" value="Pkinase"/>
    <property type="match status" value="1"/>
</dbReference>
<dbReference type="GO" id="GO:0005524">
    <property type="term" value="F:ATP binding"/>
    <property type="evidence" value="ECO:0007669"/>
    <property type="project" value="InterPro"/>
</dbReference>
<gene>
    <name evidence="2" type="ORF">Syun_004271</name>
</gene>
<dbReference type="AlphaFoldDB" id="A0AAP0L611"/>
<evidence type="ECO:0000259" key="1">
    <source>
        <dbReference type="PROSITE" id="PS50011"/>
    </source>
</evidence>
<dbReference type="SUPFAM" id="SSF56112">
    <property type="entry name" value="Protein kinase-like (PK-like)"/>
    <property type="match status" value="1"/>
</dbReference>
<sequence>MVNSAMLDTVMLETIWTTEIEDREPHNILIFPTQDDIIDVKIANFEETMRVGSKRMDLLGMTIYISPEMLALKEQSPACDIWALGCVVVQMVIGRNAWNWDTDRNMEPFFR</sequence>
<dbReference type="PROSITE" id="PS50011">
    <property type="entry name" value="PROTEIN_KINASE_DOM"/>
    <property type="match status" value="1"/>
</dbReference>
<dbReference type="PANTHER" id="PTHR48011:SF18">
    <property type="entry name" value="MITOGEN-ACTIVATED PROTEIN KINASE KINASE KINASE 19-RELATED"/>
    <property type="match status" value="1"/>
</dbReference>
<accession>A0AAP0L611</accession>
<comment type="caution">
    <text evidence="2">The sequence shown here is derived from an EMBL/GenBank/DDBJ whole genome shotgun (WGS) entry which is preliminary data.</text>
</comment>
<reference evidence="2 3" key="1">
    <citation type="submission" date="2024-01" db="EMBL/GenBank/DDBJ databases">
        <title>Genome assemblies of Stephania.</title>
        <authorList>
            <person name="Yang L."/>
        </authorList>
    </citation>
    <scope>NUCLEOTIDE SEQUENCE [LARGE SCALE GENOMIC DNA]</scope>
    <source>
        <strain evidence="2">YNDBR</strain>
        <tissue evidence="2">Leaf</tissue>
    </source>
</reference>
<dbReference type="PANTHER" id="PTHR48011">
    <property type="entry name" value="CCR4-NOT TRANSCRIPTIONAL COMPLEX SUBUNIT CAF120-RELATED"/>
    <property type="match status" value="1"/>
</dbReference>
<evidence type="ECO:0000313" key="2">
    <source>
        <dbReference type="EMBL" id="KAK9163369.1"/>
    </source>
</evidence>